<dbReference type="GO" id="GO:0005737">
    <property type="term" value="C:cytoplasm"/>
    <property type="evidence" value="ECO:0007669"/>
    <property type="project" value="UniProtKB-SubCell"/>
</dbReference>
<dbReference type="InterPro" id="IPR000243">
    <property type="entry name" value="Pept_T1A_subB"/>
</dbReference>
<keyword evidence="5 9" id="KW-0378">Hydrolase</keyword>
<comment type="subcellular location">
    <subcellularLocation>
        <location evidence="9">Cytoplasm</location>
    </subcellularLocation>
</comment>
<dbReference type="GO" id="GO:0004298">
    <property type="term" value="F:threonine-type endopeptidase activity"/>
    <property type="evidence" value="ECO:0007669"/>
    <property type="project" value="UniProtKB-UniRule"/>
</dbReference>
<sequence>MPLLRTSNLTMCDKSWSIIDLQDIRYTVQQMTTVVGLKCVDGVVLASDRRASKGGMIGSKSVRKIYALDENKAVAIAGQLSDANYLINLVKAEAKLIELKRGFQLTVKEAAKLLSNIMYSGMRSYAPYVTEILVAGIDETGPRLFEADVSGAITDEDFTATGSGSPMAFGLLEGSYRQGIKVSDGASVAARAVKAAMERDPGSGNGIQVLKITKEGMEWVDIGGNGQ</sequence>
<feature type="propeptide" id="PRO_5022275459" description="Removed in mature form; by autocatalysis" evidence="9">
    <location>
        <begin position="1"/>
        <end position="31"/>
    </location>
</feature>
<comment type="catalytic activity">
    <reaction evidence="1 9">
        <text>Cleavage of peptide bonds with very broad specificity.</text>
        <dbReference type="EC" id="3.4.25.1"/>
    </reaction>
</comment>
<dbReference type="AlphaFoldDB" id="A0A523BBF2"/>
<dbReference type="Gene3D" id="3.60.20.10">
    <property type="entry name" value="Glutamine Phosphoribosylpyrophosphate, subunit 1, domain 1"/>
    <property type="match status" value="1"/>
</dbReference>
<comment type="function">
    <text evidence="9">Component of the proteasome core, a large protease complex with broad specificity involved in protein degradation.</text>
</comment>
<keyword evidence="8 9" id="KW-0865">Zymogen</keyword>
<feature type="chain" id="PRO_5023396023" description="Proteasome subunit beta" evidence="9">
    <location>
        <begin position="32"/>
        <end position="227"/>
    </location>
</feature>
<keyword evidence="2 9" id="KW-0963">Cytoplasm</keyword>
<keyword evidence="3 9" id="KW-0645">Protease</keyword>
<dbReference type="InterPro" id="IPR001353">
    <property type="entry name" value="Proteasome_sua/b"/>
</dbReference>
<dbReference type="InterPro" id="IPR016050">
    <property type="entry name" value="Proteasome_bsu_CS"/>
</dbReference>
<evidence type="ECO:0000256" key="4">
    <source>
        <dbReference type="ARBA" id="ARBA00022698"/>
    </source>
</evidence>
<evidence type="ECO:0000313" key="12">
    <source>
        <dbReference type="Proteomes" id="UP000315399"/>
    </source>
</evidence>
<dbReference type="EC" id="3.4.25.1" evidence="9"/>
<evidence type="ECO:0000256" key="1">
    <source>
        <dbReference type="ARBA" id="ARBA00001198"/>
    </source>
</evidence>
<dbReference type="PRINTS" id="PR00141">
    <property type="entry name" value="PROTEASOME"/>
</dbReference>
<name>A0A523BBF2_9CREN</name>
<gene>
    <name evidence="9" type="primary">psmB</name>
    <name evidence="11" type="ORF">DSO08_05130</name>
</gene>
<dbReference type="SUPFAM" id="SSF56235">
    <property type="entry name" value="N-terminal nucleophile aminohydrolases (Ntn hydrolases)"/>
    <property type="match status" value="1"/>
</dbReference>
<dbReference type="InterPro" id="IPR019983">
    <property type="entry name" value="Pept_T1A_Psome_bsu_arc"/>
</dbReference>
<dbReference type="InterPro" id="IPR023333">
    <property type="entry name" value="Proteasome_suB-type"/>
</dbReference>
<keyword evidence="4 9" id="KW-0888">Threonine protease</keyword>
<comment type="activity regulation">
    <text evidence="9">The formation of the proteasomal ATPase PAN-20S proteasome complex, via the docking of the C-termini of PAN into the intersubunit pockets in the alpha-rings, triggers opening of the gate for substrate entry. Interconversion between the open-gate and close-gate conformations leads to a dynamic regulation of the 20S proteasome proteolysis activity.</text>
</comment>
<dbReference type="EMBL" id="QNVH01000055">
    <property type="protein sequence ID" value="TDA37800.1"/>
    <property type="molecule type" value="Genomic_DNA"/>
</dbReference>
<dbReference type="GO" id="GO:0019774">
    <property type="term" value="C:proteasome core complex, beta-subunit complex"/>
    <property type="evidence" value="ECO:0007669"/>
    <property type="project" value="UniProtKB-UniRule"/>
</dbReference>
<reference evidence="11 12" key="1">
    <citation type="journal article" date="2019" name="Nat. Microbiol.">
        <title>Expanding anaerobic alkane metabolism in the domain of Archaea.</title>
        <authorList>
            <person name="Wang Y."/>
            <person name="Wegener G."/>
            <person name="Hou J."/>
            <person name="Wang F."/>
            <person name="Xiao X."/>
        </authorList>
    </citation>
    <scope>NUCLEOTIDE SEQUENCE [LARGE SCALE GENOMIC DNA]</scope>
    <source>
        <strain evidence="11">WYZ-LMO10</strain>
    </source>
</reference>
<dbReference type="GO" id="GO:0010498">
    <property type="term" value="P:proteasomal protein catabolic process"/>
    <property type="evidence" value="ECO:0007669"/>
    <property type="project" value="UniProtKB-UniRule"/>
</dbReference>
<keyword evidence="7 9" id="KW-0647">Proteasome</keyword>
<evidence type="ECO:0000313" key="11">
    <source>
        <dbReference type="EMBL" id="TDA37800.1"/>
    </source>
</evidence>
<comment type="subunit">
    <text evidence="9">The 20S proteasome core is composed of 14 alpha and 14 beta subunits that assemble into four stacked heptameric rings, resulting in a barrel-shaped structure. The two inner rings, each composed of seven catalytic beta subunits, are sandwiched by two outer rings, each composed of seven alpha subunits. The catalytic chamber with the active sites is on the inside of the barrel. Has a gated structure, the ends of the cylinder being occluded by the N-termini of the alpha-subunits. Is capped at one or both ends by the proteasome regulatory ATPase, PAN.</text>
</comment>
<dbReference type="HAMAP" id="MF_02113_A">
    <property type="entry name" value="Proteasome_B_A"/>
    <property type="match status" value="1"/>
</dbReference>
<keyword evidence="6 9" id="KW-0068">Autocatalytic cleavage</keyword>
<dbReference type="Pfam" id="PF00227">
    <property type="entry name" value="Proteasome"/>
    <property type="match status" value="1"/>
</dbReference>
<dbReference type="Proteomes" id="UP000315399">
    <property type="component" value="Unassembled WGS sequence"/>
</dbReference>
<organism evidence="11 12">
    <name type="scientific">Thermoproteota archaeon</name>
    <dbReference type="NCBI Taxonomy" id="2056631"/>
    <lineage>
        <taxon>Archaea</taxon>
        <taxon>Thermoproteota</taxon>
    </lineage>
</organism>
<evidence type="ECO:0000256" key="2">
    <source>
        <dbReference type="ARBA" id="ARBA00022490"/>
    </source>
</evidence>
<dbReference type="PANTHER" id="PTHR32194">
    <property type="entry name" value="METALLOPROTEASE TLDD"/>
    <property type="match status" value="1"/>
</dbReference>
<evidence type="ECO:0000256" key="6">
    <source>
        <dbReference type="ARBA" id="ARBA00022813"/>
    </source>
</evidence>
<evidence type="ECO:0000256" key="9">
    <source>
        <dbReference type="HAMAP-Rule" id="MF_02113"/>
    </source>
</evidence>
<evidence type="ECO:0000256" key="10">
    <source>
        <dbReference type="PIRSR" id="PIRSR600243-1"/>
    </source>
</evidence>
<evidence type="ECO:0000256" key="3">
    <source>
        <dbReference type="ARBA" id="ARBA00022670"/>
    </source>
</evidence>
<dbReference type="PROSITE" id="PS00854">
    <property type="entry name" value="PROTEASOME_BETA_1"/>
    <property type="match status" value="1"/>
</dbReference>
<feature type="active site" description="Nucleophile" evidence="9 10">
    <location>
        <position position="32"/>
    </location>
</feature>
<proteinExistence type="inferred from homology"/>
<dbReference type="PROSITE" id="PS51476">
    <property type="entry name" value="PROTEASOME_BETA_2"/>
    <property type="match status" value="1"/>
</dbReference>
<dbReference type="PANTHER" id="PTHR32194:SF0">
    <property type="entry name" value="ATP-DEPENDENT PROTEASE SUBUNIT HSLV"/>
    <property type="match status" value="1"/>
</dbReference>
<dbReference type="InterPro" id="IPR029055">
    <property type="entry name" value="Ntn_hydrolases_N"/>
</dbReference>
<protein>
    <recommendedName>
        <fullName evidence="9">Proteasome subunit beta</fullName>
        <ecNumber evidence="9">3.4.25.1</ecNumber>
    </recommendedName>
    <alternativeName>
        <fullName evidence="9">20S proteasome beta subunit</fullName>
    </alternativeName>
    <alternativeName>
        <fullName evidence="9">Proteasome core protein PsmB</fullName>
    </alternativeName>
</protein>
<comment type="similarity">
    <text evidence="9">Belongs to the peptidase T1B family.</text>
</comment>
<accession>A0A523BBF2</accession>
<evidence type="ECO:0000256" key="8">
    <source>
        <dbReference type="ARBA" id="ARBA00023145"/>
    </source>
</evidence>
<evidence type="ECO:0000256" key="5">
    <source>
        <dbReference type="ARBA" id="ARBA00022801"/>
    </source>
</evidence>
<evidence type="ECO:0000256" key="7">
    <source>
        <dbReference type="ARBA" id="ARBA00022942"/>
    </source>
</evidence>
<comment type="caution">
    <text evidence="11">The sequence shown here is derived from an EMBL/GenBank/DDBJ whole genome shotgun (WGS) entry which is preliminary data.</text>
</comment>